<dbReference type="SMART" id="SM00421">
    <property type="entry name" value="HTH_LUXR"/>
    <property type="match status" value="1"/>
</dbReference>
<dbReference type="AlphaFoldDB" id="A0A498CK00"/>
<dbReference type="PRINTS" id="PR00038">
    <property type="entry name" value="HTHLUXR"/>
</dbReference>
<dbReference type="GO" id="GO:0003677">
    <property type="term" value="F:DNA binding"/>
    <property type="evidence" value="ECO:0007669"/>
    <property type="project" value="UniProtKB-KW"/>
</dbReference>
<dbReference type="CDD" id="cd17535">
    <property type="entry name" value="REC_NarL-like"/>
    <property type="match status" value="1"/>
</dbReference>
<gene>
    <name evidence="8" type="ORF">C7474_0444</name>
</gene>
<keyword evidence="4" id="KW-0804">Transcription</keyword>
<dbReference type="Pfam" id="PF00196">
    <property type="entry name" value="GerE"/>
    <property type="match status" value="1"/>
</dbReference>
<keyword evidence="2" id="KW-0805">Transcription regulation</keyword>
<evidence type="ECO:0000256" key="4">
    <source>
        <dbReference type="ARBA" id="ARBA00023163"/>
    </source>
</evidence>
<evidence type="ECO:0000256" key="5">
    <source>
        <dbReference type="PROSITE-ProRule" id="PRU00169"/>
    </source>
</evidence>
<feature type="modified residue" description="4-aspartylphosphate" evidence="5">
    <location>
        <position position="58"/>
    </location>
</feature>
<dbReference type="Gene3D" id="3.40.50.2300">
    <property type="match status" value="1"/>
</dbReference>
<dbReference type="CDD" id="cd06170">
    <property type="entry name" value="LuxR_C_like"/>
    <property type="match status" value="1"/>
</dbReference>
<dbReference type="EMBL" id="RCDB01000001">
    <property type="protein sequence ID" value="RLK52501.1"/>
    <property type="molecule type" value="Genomic_DNA"/>
</dbReference>
<dbReference type="PROSITE" id="PS00622">
    <property type="entry name" value="HTH_LUXR_1"/>
    <property type="match status" value="1"/>
</dbReference>
<evidence type="ECO:0000313" key="9">
    <source>
        <dbReference type="Proteomes" id="UP000273158"/>
    </source>
</evidence>
<reference evidence="8 9" key="1">
    <citation type="journal article" date="2015" name="Stand. Genomic Sci.">
        <title>Genomic Encyclopedia of Bacterial and Archaeal Type Strains, Phase III: the genomes of soil and plant-associated and newly described type strains.</title>
        <authorList>
            <person name="Whitman W.B."/>
            <person name="Woyke T."/>
            <person name="Klenk H.P."/>
            <person name="Zhou Y."/>
            <person name="Lilburn T.G."/>
            <person name="Beck B.J."/>
            <person name="De Vos P."/>
            <person name="Vandamme P."/>
            <person name="Eisen J.A."/>
            <person name="Garrity G."/>
            <person name="Hugenholtz P."/>
            <person name="Kyrpides N.C."/>
        </authorList>
    </citation>
    <scope>NUCLEOTIDE SEQUENCE [LARGE SCALE GENOMIC DNA]</scope>
    <source>
        <strain evidence="8 9">S2T63</strain>
    </source>
</reference>
<dbReference type="Proteomes" id="UP000273158">
    <property type="component" value="Unassembled WGS sequence"/>
</dbReference>
<proteinExistence type="predicted"/>
<evidence type="ECO:0000256" key="2">
    <source>
        <dbReference type="ARBA" id="ARBA00023015"/>
    </source>
</evidence>
<keyword evidence="1 5" id="KW-0597">Phosphoprotein</keyword>
<accession>A0A498CK00</accession>
<evidence type="ECO:0000259" key="7">
    <source>
        <dbReference type="PROSITE" id="PS50110"/>
    </source>
</evidence>
<dbReference type="PROSITE" id="PS50043">
    <property type="entry name" value="HTH_LUXR_2"/>
    <property type="match status" value="1"/>
</dbReference>
<dbReference type="PANTHER" id="PTHR43214">
    <property type="entry name" value="TWO-COMPONENT RESPONSE REGULATOR"/>
    <property type="match status" value="1"/>
</dbReference>
<dbReference type="InterPro" id="IPR001789">
    <property type="entry name" value="Sig_transdc_resp-reg_receiver"/>
</dbReference>
<dbReference type="InterPro" id="IPR058245">
    <property type="entry name" value="NreC/VraR/RcsB-like_REC"/>
</dbReference>
<dbReference type="InterPro" id="IPR039420">
    <property type="entry name" value="WalR-like"/>
</dbReference>
<feature type="domain" description="Response regulatory" evidence="7">
    <location>
        <begin position="7"/>
        <end position="123"/>
    </location>
</feature>
<dbReference type="SUPFAM" id="SSF46894">
    <property type="entry name" value="C-terminal effector domain of the bipartite response regulators"/>
    <property type="match status" value="1"/>
</dbReference>
<feature type="domain" description="HTH luxR-type" evidence="6">
    <location>
        <begin position="146"/>
        <end position="211"/>
    </location>
</feature>
<dbReference type="GO" id="GO:0000160">
    <property type="term" value="P:phosphorelay signal transduction system"/>
    <property type="evidence" value="ECO:0007669"/>
    <property type="project" value="InterPro"/>
</dbReference>
<dbReference type="RefSeq" id="WP_199692344.1">
    <property type="nucleotide sequence ID" value="NZ_RCDB01000001.1"/>
</dbReference>
<evidence type="ECO:0000256" key="1">
    <source>
        <dbReference type="ARBA" id="ARBA00022553"/>
    </source>
</evidence>
<evidence type="ECO:0000259" key="6">
    <source>
        <dbReference type="PROSITE" id="PS50043"/>
    </source>
</evidence>
<dbReference type="SMART" id="SM00448">
    <property type="entry name" value="REC"/>
    <property type="match status" value="1"/>
</dbReference>
<dbReference type="PANTHER" id="PTHR43214:SF24">
    <property type="entry name" value="TRANSCRIPTIONAL REGULATORY PROTEIN NARL-RELATED"/>
    <property type="match status" value="1"/>
</dbReference>
<dbReference type="PROSITE" id="PS50110">
    <property type="entry name" value="RESPONSE_REGULATORY"/>
    <property type="match status" value="1"/>
</dbReference>
<evidence type="ECO:0000256" key="3">
    <source>
        <dbReference type="ARBA" id="ARBA00023125"/>
    </source>
</evidence>
<dbReference type="InterPro" id="IPR016032">
    <property type="entry name" value="Sig_transdc_resp-reg_C-effctor"/>
</dbReference>
<dbReference type="InterPro" id="IPR011006">
    <property type="entry name" value="CheY-like_superfamily"/>
</dbReference>
<keyword evidence="3" id="KW-0238">DNA-binding</keyword>
<dbReference type="Pfam" id="PF00072">
    <property type="entry name" value="Response_reg"/>
    <property type="match status" value="1"/>
</dbReference>
<dbReference type="SUPFAM" id="SSF52172">
    <property type="entry name" value="CheY-like"/>
    <property type="match status" value="1"/>
</dbReference>
<organism evidence="8 9">
    <name type="scientific">Microbacterium telephonicum</name>
    <dbReference type="NCBI Taxonomy" id="1714841"/>
    <lineage>
        <taxon>Bacteria</taxon>
        <taxon>Bacillati</taxon>
        <taxon>Actinomycetota</taxon>
        <taxon>Actinomycetes</taxon>
        <taxon>Micrococcales</taxon>
        <taxon>Microbacteriaceae</taxon>
        <taxon>Microbacterium</taxon>
    </lineage>
</organism>
<name>A0A498CK00_9MICO</name>
<keyword evidence="9" id="KW-1185">Reference proteome</keyword>
<protein>
    <submittedName>
        <fullName evidence="8">LuxR family two component transcriptional regulator</fullName>
    </submittedName>
</protein>
<evidence type="ECO:0000313" key="8">
    <source>
        <dbReference type="EMBL" id="RLK52501.1"/>
    </source>
</evidence>
<comment type="caution">
    <text evidence="8">The sequence shown here is derived from an EMBL/GenBank/DDBJ whole genome shotgun (WGS) entry which is preliminary data.</text>
</comment>
<dbReference type="GO" id="GO:0006355">
    <property type="term" value="P:regulation of DNA-templated transcription"/>
    <property type="evidence" value="ECO:0007669"/>
    <property type="project" value="InterPro"/>
</dbReference>
<sequence length="214" mass="22150">MSDAAIRVLVADDHPVVRGGLTALLSTLEGVEVVAEAGDGAAACREALVTRPDVAIVDLRMPVLDGVETTRRLTADLPGVAVIILTMFDEDEEIADALAAGARGYLLKGAQPDEIDRAVRTVAAGGAVLSPEVAARVLGGSLRRSAADPFPQLTAREREVLDLIARGAPNHAIGERLGIAAKTVGNHISAIFLKLGIATRAEAIVMAREGGLGR</sequence>
<dbReference type="InterPro" id="IPR000792">
    <property type="entry name" value="Tscrpt_reg_LuxR_C"/>
</dbReference>